<protein>
    <submittedName>
        <fullName evidence="8">Chromate transport protein</fullName>
    </submittedName>
</protein>
<name>A0A0H3K5A9_SYNP6</name>
<dbReference type="GO" id="GO:0015109">
    <property type="term" value="F:chromate transmembrane transporter activity"/>
    <property type="evidence" value="ECO:0007669"/>
    <property type="project" value="InterPro"/>
</dbReference>
<comment type="subcellular location">
    <subcellularLocation>
        <location evidence="1">Cell membrane</location>
        <topology evidence="1">Multi-pass membrane protein</topology>
    </subcellularLocation>
</comment>
<keyword evidence="5 7" id="KW-1133">Transmembrane helix</keyword>
<dbReference type="InterPro" id="IPR003370">
    <property type="entry name" value="Chromate_transpt"/>
</dbReference>
<dbReference type="Pfam" id="PF02417">
    <property type="entry name" value="Chromate_transp"/>
    <property type="match status" value="2"/>
</dbReference>
<feature type="transmembrane region" description="Helical" evidence="7">
    <location>
        <begin position="312"/>
        <end position="330"/>
    </location>
</feature>
<evidence type="ECO:0000256" key="2">
    <source>
        <dbReference type="ARBA" id="ARBA00005262"/>
    </source>
</evidence>
<dbReference type="NCBIfam" id="TIGR00937">
    <property type="entry name" value="2A51"/>
    <property type="match status" value="1"/>
</dbReference>
<evidence type="ECO:0000256" key="3">
    <source>
        <dbReference type="ARBA" id="ARBA00022475"/>
    </source>
</evidence>
<evidence type="ECO:0000313" key="8">
    <source>
        <dbReference type="EMBL" id="BAD79315.1"/>
    </source>
</evidence>
<dbReference type="GO" id="GO:0005886">
    <property type="term" value="C:plasma membrane"/>
    <property type="evidence" value="ECO:0007669"/>
    <property type="project" value="UniProtKB-SubCell"/>
</dbReference>
<comment type="similarity">
    <text evidence="2">Belongs to the chromate ion transporter (CHR) (TC 2.A.51) family.</text>
</comment>
<feature type="transmembrane region" description="Helical" evidence="7">
    <location>
        <begin position="114"/>
        <end position="134"/>
    </location>
</feature>
<keyword evidence="4 7" id="KW-0812">Transmembrane</keyword>
<proteinExistence type="inferred from homology"/>
<dbReference type="PANTHER" id="PTHR33567:SF3">
    <property type="entry name" value="CHROMATE ION TRANSPORTER (EUROFUNG)"/>
    <property type="match status" value="1"/>
</dbReference>
<gene>
    <name evidence="8" type="primary">chrA</name>
    <name evidence="8" type="ordered locus">syc1125_d</name>
</gene>
<reference evidence="8 9" key="1">
    <citation type="journal article" date="2007" name="Photosyn. Res.">
        <title>Complete nucleotide sequence of the freshwater unicellular cyanobacterium Synechococcus elongatus PCC 6301 chromosome: gene content and organization.</title>
        <authorList>
            <person name="Sugita C."/>
            <person name="Ogata K."/>
            <person name="Shikata M."/>
            <person name="Jikuya H."/>
            <person name="Takano J."/>
            <person name="Furumichi M."/>
            <person name="Kanehisa M."/>
            <person name="Omata T."/>
            <person name="Sugiura M."/>
            <person name="Sugita M."/>
        </authorList>
    </citation>
    <scope>NUCLEOTIDE SEQUENCE [LARGE SCALE GENOMIC DNA]</scope>
    <source>
        <strain evidence="9">ATCC 27144 / PCC 6301 / SAUG 1402/1</strain>
    </source>
</reference>
<dbReference type="KEGG" id="syc:syc1125_d"/>
<evidence type="ECO:0000256" key="4">
    <source>
        <dbReference type="ARBA" id="ARBA00022692"/>
    </source>
</evidence>
<feature type="transmembrane region" description="Helical" evidence="7">
    <location>
        <begin position="267"/>
        <end position="300"/>
    </location>
</feature>
<feature type="transmembrane region" description="Helical" evidence="7">
    <location>
        <begin position="212"/>
        <end position="231"/>
    </location>
</feature>
<dbReference type="eggNOG" id="COG2059">
    <property type="taxonomic scope" value="Bacteria"/>
</dbReference>
<evidence type="ECO:0000256" key="1">
    <source>
        <dbReference type="ARBA" id="ARBA00004651"/>
    </source>
</evidence>
<dbReference type="RefSeq" id="WP_011243437.1">
    <property type="nucleotide sequence ID" value="NC_006576.1"/>
</dbReference>
<evidence type="ECO:0000313" key="9">
    <source>
        <dbReference type="Proteomes" id="UP000001175"/>
    </source>
</evidence>
<evidence type="ECO:0000256" key="7">
    <source>
        <dbReference type="SAM" id="Phobius"/>
    </source>
</evidence>
<organism evidence="8 9">
    <name type="scientific">Synechococcus sp. (strain ATCC 27144 / PCC 6301 / SAUG 1402/1)</name>
    <name type="common">Anacystis nidulans</name>
    <dbReference type="NCBI Taxonomy" id="269084"/>
    <lineage>
        <taxon>Bacteria</taxon>
        <taxon>Bacillati</taxon>
        <taxon>Cyanobacteriota</taxon>
        <taxon>Cyanophyceae</taxon>
        <taxon>Synechococcales</taxon>
        <taxon>Synechococcaceae</taxon>
        <taxon>Synechococcus</taxon>
    </lineage>
</organism>
<accession>A0A0H3K5A9</accession>
<evidence type="ECO:0000256" key="6">
    <source>
        <dbReference type="ARBA" id="ARBA00023136"/>
    </source>
</evidence>
<evidence type="ECO:0000256" key="5">
    <source>
        <dbReference type="ARBA" id="ARBA00022989"/>
    </source>
</evidence>
<feature type="transmembrane region" description="Helical" evidence="7">
    <location>
        <begin position="146"/>
        <end position="175"/>
    </location>
</feature>
<dbReference type="AlphaFoldDB" id="A0A0H3K5A9"/>
<feature type="transmembrane region" description="Helical" evidence="7">
    <location>
        <begin position="342"/>
        <end position="359"/>
    </location>
</feature>
<dbReference type="PANTHER" id="PTHR33567">
    <property type="entry name" value="CHROMATE ION TRANSPORTER (EUROFUNG)"/>
    <property type="match status" value="1"/>
</dbReference>
<dbReference type="InterPro" id="IPR014047">
    <property type="entry name" value="Chr_Tranpt_l_chain"/>
</dbReference>
<keyword evidence="3" id="KW-1003">Cell membrane</keyword>
<feature type="transmembrane region" description="Helical" evidence="7">
    <location>
        <begin position="75"/>
        <end position="102"/>
    </location>
</feature>
<dbReference type="EMBL" id="AP008231">
    <property type="protein sequence ID" value="BAD79315.1"/>
    <property type="molecule type" value="Genomic_DNA"/>
</dbReference>
<sequence length="383" mass="41368">MADRPLLLELTLLFLKLGTIGFGGPQAHLAMMEEEVVQRRQWLTPEEFSEGIALCEMLPGPASTQMGIYIGYRQAGWIGGVVSGVCFIAPAFAIVVALAWAYFRFQTVPSVQDLFLGAAPAVTAIIVAFCLRLSQRVLKEPLHWGLAIGALILTLSGILPVFLILLLAGAVSWLWAQRSQAAWLPLLPAAIGPTDFWGWAQWSERGAPLFRFFLETGTFVFGGGLVIIPLLQQQVVQQWQWLTAQQFVDGVAIGQLSPGPVVLTAAFIGFAVAGLSGAATATVGIFLPSFLFILLAAPILQRLRQNRSIQQFLRGVSPAVLGAIAATLWPLARPSLQSDQPAILLFSLLLFAGNLLALVRWKRPTWQVVLVGIGLGFVVGPLL</sequence>
<feature type="transmembrane region" description="Helical" evidence="7">
    <location>
        <begin position="366"/>
        <end position="382"/>
    </location>
</feature>
<dbReference type="GeneID" id="72429210"/>
<dbReference type="Proteomes" id="UP000001175">
    <property type="component" value="Chromosome"/>
</dbReference>
<dbReference type="PIRSF" id="PIRSF004810">
    <property type="entry name" value="ChrA"/>
    <property type="match status" value="1"/>
</dbReference>
<keyword evidence="6 7" id="KW-0472">Membrane</keyword>